<evidence type="ECO:0000256" key="1">
    <source>
        <dbReference type="ARBA" id="ARBA00022723"/>
    </source>
</evidence>
<dbReference type="RefSeq" id="XP_007373759.1">
    <property type="nucleotide sequence ID" value="XM_007373697.1"/>
</dbReference>
<keyword evidence="5" id="KW-0539">Nucleus</keyword>
<dbReference type="InterPro" id="IPR007219">
    <property type="entry name" value="XnlR_reg_dom"/>
</dbReference>
<dbReference type="SMART" id="SM00066">
    <property type="entry name" value="GAL4"/>
    <property type="match status" value="1"/>
</dbReference>
<dbReference type="GO" id="GO:0008270">
    <property type="term" value="F:zinc ion binding"/>
    <property type="evidence" value="ECO:0007669"/>
    <property type="project" value="InterPro"/>
</dbReference>
<keyword evidence="1" id="KW-0479">Metal-binding</keyword>
<feature type="compositionally biased region" description="Polar residues" evidence="6">
    <location>
        <begin position="59"/>
        <end position="81"/>
    </location>
</feature>
<keyword evidence="4" id="KW-0804">Transcription</keyword>
<dbReference type="PANTHER" id="PTHR31069:SF12">
    <property type="entry name" value="TRANSCRIPTION FACTOR DOMAIN-CONTAINING PROTEIN"/>
    <property type="match status" value="1"/>
</dbReference>
<keyword evidence="3" id="KW-0238">DNA-binding</keyword>
<evidence type="ECO:0000256" key="3">
    <source>
        <dbReference type="ARBA" id="ARBA00023125"/>
    </source>
</evidence>
<dbReference type="GO" id="GO:0005634">
    <property type="term" value="C:nucleus"/>
    <property type="evidence" value="ECO:0007669"/>
    <property type="project" value="TreeGrafter"/>
</dbReference>
<dbReference type="HOGENOM" id="CLU_005934_0_0_1"/>
<dbReference type="SUPFAM" id="SSF57701">
    <property type="entry name" value="Zn2/Cys6 DNA-binding domain"/>
    <property type="match status" value="1"/>
</dbReference>
<dbReference type="Pfam" id="PF00172">
    <property type="entry name" value="Zn_clus"/>
    <property type="match status" value="1"/>
</dbReference>
<evidence type="ECO:0000313" key="8">
    <source>
        <dbReference type="EMBL" id="EGW34175.1"/>
    </source>
</evidence>
<dbReference type="CDD" id="cd00067">
    <property type="entry name" value="GAL4"/>
    <property type="match status" value="1"/>
</dbReference>
<dbReference type="GO" id="GO:0006351">
    <property type="term" value="P:DNA-templated transcription"/>
    <property type="evidence" value="ECO:0007669"/>
    <property type="project" value="InterPro"/>
</dbReference>
<evidence type="ECO:0000256" key="2">
    <source>
        <dbReference type="ARBA" id="ARBA00023015"/>
    </source>
</evidence>
<dbReference type="PANTHER" id="PTHR31069">
    <property type="entry name" value="OLEATE-ACTIVATED TRANSCRIPTION FACTOR 1-RELATED"/>
    <property type="match status" value="1"/>
</dbReference>
<organism evidence="9">
    <name type="scientific">Spathaspora passalidarum (strain NRRL Y-27907 / 11-Y1)</name>
    <dbReference type="NCBI Taxonomy" id="619300"/>
    <lineage>
        <taxon>Eukaryota</taxon>
        <taxon>Fungi</taxon>
        <taxon>Dikarya</taxon>
        <taxon>Ascomycota</taxon>
        <taxon>Saccharomycotina</taxon>
        <taxon>Pichiomycetes</taxon>
        <taxon>Debaryomycetaceae</taxon>
        <taxon>Spathaspora</taxon>
    </lineage>
</organism>
<dbReference type="STRING" id="619300.G3AHL1"/>
<dbReference type="InterPro" id="IPR001138">
    <property type="entry name" value="Zn2Cys6_DnaBD"/>
</dbReference>
<dbReference type="eggNOG" id="ENOG502R8BB">
    <property type="taxonomic scope" value="Eukaryota"/>
</dbReference>
<protein>
    <recommendedName>
        <fullName evidence="7">Zn(2)-C6 fungal-type domain-containing protein</fullName>
    </recommendedName>
</protein>
<keyword evidence="9" id="KW-1185">Reference proteome</keyword>
<evidence type="ECO:0000256" key="5">
    <source>
        <dbReference type="ARBA" id="ARBA00023242"/>
    </source>
</evidence>
<proteinExistence type="predicted"/>
<dbReference type="OMA" id="HGPFTWH"/>
<dbReference type="PROSITE" id="PS50048">
    <property type="entry name" value="ZN2_CY6_FUNGAL_2"/>
    <property type="match status" value="1"/>
</dbReference>
<accession>G3AHL1</accession>
<dbReference type="InterPro" id="IPR036864">
    <property type="entry name" value="Zn2-C6_fun-type_DNA-bd_sf"/>
</dbReference>
<dbReference type="CDD" id="cd12148">
    <property type="entry name" value="fungal_TF_MHR"/>
    <property type="match status" value="1"/>
</dbReference>
<dbReference type="Proteomes" id="UP000000709">
    <property type="component" value="Unassembled WGS sequence"/>
</dbReference>
<dbReference type="EMBL" id="GL996500">
    <property type="protein sequence ID" value="EGW34175.1"/>
    <property type="molecule type" value="Genomic_DNA"/>
</dbReference>
<evidence type="ECO:0000313" key="9">
    <source>
        <dbReference type="Proteomes" id="UP000000709"/>
    </source>
</evidence>
<feature type="domain" description="Zn(2)-C6 fungal-type" evidence="7">
    <location>
        <begin position="17"/>
        <end position="48"/>
    </location>
</feature>
<dbReference type="AlphaFoldDB" id="G3AHL1"/>
<dbReference type="Gene3D" id="4.10.240.10">
    <property type="entry name" value="Zn(2)-C6 fungal-type DNA-binding domain"/>
    <property type="match status" value="1"/>
</dbReference>
<dbReference type="PROSITE" id="PS00463">
    <property type="entry name" value="ZN2_CY6_FUNGAL_1"/>
    <property type="match status" value="1"/>
</dbReference>
<evidence type="ECO:0000259" key="7">
    <source>
        <dbReference type="PROSITE" id="PS50048"/>
    </source>
</evidence>
<dbReference type="GeneID" id="18870795"/>
<evidence type="ECO:0000256" key="4">
    <source>
        <dbReference type="ARBA" id="ARBA00023163"/>
    </source>
</evidence>
<dbReference type="KEGG" id="spaa:SPAPADRAFT_148682"/>
<dbReference type="FunCoup" id="G3AHL1">
    <property type="interactions" value="529"/>
</dbReference>
<dbReference type="GO" id="GO:0000978">
    <property type="term" value="F:RNA polymerase II cis-regulatory region sequence-specific DNA binding"/>
    <property type="evidence" value="ECO:0007669"/>
    <property type="project" value="TreeGrafter"/>
</dbReference>
<reference evidence="8 9" key="1">
    <citation type="journal article" date="2011" name="Proc. Natl. Acad. Sci. U.S.A.">
        <title>Comparative genomics of xylose-fermenting fungi for enhanced biofuel production.</title>
        <authorList>
            <person name="Wohlbach D.J."/>
            <person name="Kuo A."/>
            <person name="Sato T.K."/>
            <person name="Potts K.M."/>
            <person name="Salamov A.A."/>
            <person name="LaButti K.M."/>
            <person name="Sun H."/>
            <person name="Clum A."/>
            <person name="Pangilinan J.L."/>
            <person name="Lindquist E.A."/>
            <person name="Lucas S."/>
            <person name="Lapidus A."/>
            <person name="Jin M."/>
            <person name="Gunawan C."/>
            <person name="Balan V."/>
            <person name="Dale B.E."/>
            <person name="Jeffries T.W."/>
            <person name="Zinkel R."/>
            <person name="Barry K.W."/>
            <person name="Grigoriev I.V."/>
            <person name="Gasch A.P."/>
        </authorList>
    </citation>
    <scope>NUCLEOTIDE SEQUENCE [LARGE SCALE GENOMIC DNA]</scope>
    <source>
        <strain evidence="9">NRRL Y-27907 / 11-Y1</strain>
    </source>
</reference>
<dbReference type="GO" id="GO:0000981">
    <property type="term" value="F:DNA-binding transcription factor activity, RNA polymerase II-specific"/>
    <property type="evidence" value="ECO:0007669"/>
    <property type="project" value="InterPro"/>
</dbReference>
<dbReference type="OrthoDB" id="2943660at2759"/>
<evidence type="ECO:0000256" key="6">
    <source>
        <dbReference type="SAM" id="MobiDB-lite"/>
    </source>
</evidence>
<dbReference type="GO" id="GO:0045944">
    <property type="term" value="P:positive regulation of transcription by RNA polymerase II"/>
    <property type="evidence" value="ECO:0007669"/>
    <property type="project" value="TreeGrafter"/>
</dbReference>
<gene>
    <name evidence="8" type="ORF">SPAPADRAFT_148682</name>
</gene>
<name>G3AHL1_SPAPN</name>
<feature type="region of interest" description="Disordered" evidence="6">
    <location>
        <begin position="57"/>
        <end position="81"/>
    </location>
</feature>
<dbReference type="InterPro" id="IPR050675">
    <property type="entry name" value="OAF3"/>
</dbReference>
<dbReference type="SMART" id="SM00906">
    <property type="entry name" value="Fungal_trans"/>
    <property type="match status" value="1"/>
</dbReference>
<dbReference type="InParanoid" id="G3AHL1"/>
<dbReference type="Pfam" id="PF04082">
    <property type="entry name" value="Fungal_trans"/>
    <property type="match status" value="1"/>
</dbReference>
<keyword evidence="2" id="KW-0805">Transcription regulation</keyword>
<sequence length="905" mass="104768">MTDDERPKKRRNRSTLVCNVCKQRKVKCDRKLPCTRCIIYKTQDICSYHEDLPSGQVLPPQNTVSPETLQPPNATTPDIHPNSVNNQNFLSKGPSAKVYIITSEISHILSKFTNAESVIGINPISSPEEEFSFFDYSSFSQRWDKQQLNHGPFTWHAFLDKDVALADLWTYLSLKSNELRNLSRAHSSSPGSTQPDEQQVEEDITHADLGDVLAKIPFQVLQRLNLSSFKFDAKKQKINSSAIPLGMNFTTNQEYFNDNSIDLKEKILKILPCREIIWIHINRFFKFLYPFIPLIDEATFKTEIERLLDGSGEHITKINIKDNLDYANIGMLLIILRMSFLSLICNNEEFNNMVLQSATCPKAYQSQFSPAELRNLQLLLKNCIGIEFIELARNCITKFQLFQKSNLVILQFTLLMRLYFYFSPEDAEGPDRNQFQIYNGTLIQMGYTIGLNRDPDKLGKFDKRTSNIRRKVWHFLVYLDLFQAASYGSPISTNPQYSDTKFPYYEEGNHNVSFEHFDKFLQATYENVKDLPTHLRSILMLVLDVNSKLKMGDLTDKLSALEIYVAKNLGSSLKVFADAINQVQESESDMLARVFYIPYFLQTKTFLTATYFHMFIHFEDTNLDLSYFYLKKIICVMVEDFLPQIFRLLDHQHYFFCHSTNFFINPPIECCLHNSNGFLFAIIIRIEYTIRMMKQQELNEDTKRYISSCETLIYWLTKCTKISTVGISKLGKRYLYAWRISKSHTFILKSLSSEDYFKKLNDPVECAEFAAANPKLTKFNLKLWQINELSELVEKTMMSLNKSQLINEWIELFGPISENKPKPMTPHQPADPCIPIVTDPFIGNLDNLFNQVTSRIDPGVFDTTGLNSQSNVITSTMENYLALDNPYFDIFNDMSLDQLIKSFDQ</sequence>